<name>A0A9W8HKJ3_9FUNG</name>
<organism evidence="2 3">
    <name type="scientific">Coemansia javaensis</name>
    <dbReference type="NCBI Taxonomy" id="2761396"/>
    <lineage>
        <taxon>Eukaryota</taxon>
        <taxon>Fungi</taxon>
        <taxon>Fungi incertae sedis</taxon>
        <taxon>Zoopagomycota</taxon>
        <taxon>Kickxellomycotina</taxon>
        <taxon>Kickxellomycetes</taxon>
        <taxon>Kickxellales</taxon>
        <taxon>Kickxellaceae</taxon>
        <taxon>Coemansia</taxon>
    </lineage>
</organism>
<dbReference type="OrthoDB" id="2104804at2759"/>
<proteinExistence type="predicted"/>
<feature type="transmembrane region" description="Helical" evidence="1">
    <location>
        <begin position="12"/>
        <end position="32"/>
    </location>
</feature>
<sequence>MTLLDFRPTRRMVVAAAAVLVIVAAQGILYLYSARREQPAPDPAWAMPHLIKPEPPGRPDGWLSALLAPSEPAPRTVLCRDLPIPDVHWATRDEYAPAFVHVPAPGSVPIGGSVCVRVVVPAMPSSASMVHVPPPGQPWDSVMLDLVGKTTNISVPVRLQLVADIRNTQRGSTHIYEADVVLRDADAFVPRGYIEYRAAEWNSEDEAPVVPYKPEDIFIDGALQVVAEDRDGTSPYSLSRHADLPLCTDPGAEGRWVRAEAVPFSLAAIPPADNHDMVWLPYACRLRRISYPDAASCMAERHPLMHWYGDSNVRRALKKITTAGVWCSQPDELPTRRCLCEDYSEPFTKFNVNARQQTIDLTREGGQQLEATPGNYTAVPENTARFYVHKWEGLTYRNSPPWDVAFKAGITKTFGAPSVAVISLVNWDSAFSTRASFAAQMERLVAFMAAEYTPRTTFVIRTGQYYCCRHDNTPSPRTRNFSRLRNAYFNDYVLQAFRERFGGTNRVLLWDVAGLAEHLPFATRKEAADCPANHARAEVVDIENQLLFNALCNDPEPEAATKTTATKSAAATL</sequence>
<dbReference type="Proteomes" id="UP001140217">
    <property type="component" value="Unassembled WGS sequence"/>
</dbReference>
<dbReference type="EMBL" id="JANBUL010000028">
    <property type="protein sequence ID" value="KAJ2784358.1"/>
    <property type="molecule type" value="Genomic_DNA"/>
</dbReference>
<dbReference type="AlphaFoldDB" id="A0A9W8HKJ3"/>
<keyword evidence="1" id="KW-1133">Transmembrane helix</keyword>
<keyword evidence="3" id="KW-1185">Reference proteome</keyword>
<protein>
    <submittedName>
        <fullName evidence="2">Uncharacterized protein</fullName>
    </submittedName>
</protein>
<evidence type="ECO:0000313" key="2">
    <source>
        <dbReference type="EMBL" id="KAJ2784358.1"/>
    </source>
</evidence>
<evidence type="ECO:0000313" key="3">
    <source>
        <dbReference type="Proteomes" id="UP001140217"/>
    </source>
</evidence>
<keyword evidence="1" id="KW-0472">Membrane</keyword>
<keyword evidence="1" id="KW-0812">Transmembrane</keyword>
<accession>A0A9W8HKJ3</accession>
<comment type="caution">
    <text evidence="2">The sequence shown here is derived from an EMBL/GenBank/DDBJ whole genome shotgun (WGS) entry which is preliminary data.</text>
</comment>
<evidence type="ECO:0000256" key="1">
    <source>
        <dbReference type="SAM" id="Phobius"/>
    </source>
</evidence>
<reference evidence="2" key="1">
    <citation type="submission" date="2022-07" db="EMBL/GenBank/DDBJ databases">
        <title>Phylogenomic reconstructions and comparative analyses of Kickxellomycotina fungi.</title>
        <authorList>
            <person name="Reynolds N.K."/>
            <person name="Stajich J.E."/>
            <person name="Barry K."/>
            <person name="Grigoriev I.V."/>
            <person name="Crous P."/>
            <person name="Smith M.E."/>
        </authorList>
    </citation>
    <scope>NUCLEOTIDE SEQUENCE</scope>
    <source>
        <strain evidence="2">NBRC 105414</strain>
    </source>
</reference>
<gene>
    <name evidence="2" type="ORF">H4R18_001162</name>
</gene>